<dbReference type="GO" id="GO:0009279">
    <property type="term" value="C:cell outer membrane"/>
    <property type="evidence" value="ECO:0007669"/>
    <property type="project" value="UniProtKB-SubCell"/>
</dbReference>
<evidence type="ECO:0008006" key="7">
    <source>
        <dbReference type="Google" id="ProtNLM"/>
    </source>
</evidence>
<proteinExistence type="predicted"/>
<sequence length="292" mass="31732">MKKSTLALSLVAGLAPATQAQLIPAPFAIGGEHQFAADIDDSGEFSRSAARFRVSAPLHFTDDYFVGLTAGGVWEHFEFDDTLVNPWEDVYRPQVAVVSKGTLANGWTWLAIPWVAADAEDGADWGEALTYGGMGAAWTEVSDSLTLGAGLGVRSQLEDDVQVFPILVIDWKICPDLTFSTLPPEGFRVGPAASLRWDARDDLALSLVYSYQSDRHRLAENSDAAPDGIGQFRQHRIALAATHQFHENLSLTGHLGYTFGGELEVEDSDGDQLDSRDFDGSLVLGLEGSWRF</sequence>
<evidence type="ECO:0000256" key="3">
    <source>
        <dbReference type="ARBA" id="ARBA00023237"/>
    </source>
</evidence>
<feature type="signal peptide" evidence="4">
    <location>
        <begin position="1"/>
        <end position="20"/>
    </location>
</feature>
<protein>
    <recommendedName>
        <fullName evidence="7">MetA-pathway of phenol degradation</fullName>
    </recommendedName>
</protein>
<dbReference type="InterPro" id="IPR036942">
    <property type="entry name" value="Beta-barrel_TonB_sf"/>
</dbReference>
<gene>
    <name evidence="5" type="ORF">JIN78_06595</name>
</gene>
<accession>A0A934RQH2</accession>
<keyword evidence="2" id="KW-0472">Membrane</keyword>
<evidence type="ECO:0000256" key="1">
    <source>
        <dbReference type="ARBA" id="ARBA00004442"/>
    </source>
</evidence>
<name>A0A934RQH2_9BACT</name>
<keyword evidence="4" id="KW-0732">Signal</keyword>
<feature type="chain" id="PRO_5037206137" description="MetA-pathway of phenol degradation" evidence="4">
    <location>
        <begin position="21"/>
        <end position="292"/>
    </location>
</feature>
<reference evidence="5" key="1">
    <citation type="submission" date="2021-01" db="EMBL/GenBank/DDBJ databases">
        <title>Modified the classification status of verrucomicrobia.</title>
        <authorList>
            <person name="Feng X."/>
        </authorList>
    </citation>
    <scope>NUCLEOTIDE SEQUENCE</scope>
    <source>
        <strain evidence="5">KCTC 12986</strain>
    </source>
</reference>
<dbReference type="Gene3D" id="2.40.170.20">
    <property type="entry name" value="TonB-dependent receptor, beta-barrel domain"/>
    <property type="match status" value="1"/>
</dbReference>
<comment type="caution">
    <text evidence="5">The sequence shown here is derived from an EMBL/GenBank/DDBJ whole genome shotgun (WGS) entry which is preliminary data.</text>
</comment>
<dbReference type="EMBL" id="JAENIO010000012">
    <property type="protein sequence ID" value="MBK1833726.1"/>
    <property type="molecule type" value="Genomic_DNA"/>
</dbReference>
<evidence type="ECO:0000313" key="6">
    <source>
        <dbReference type="Proteomes" id="UP000604083"/>
    </source>
</evidence>
<evidence type="ECO:0000256" key="2">
    <source>
        <dbReference type="ARBA" id="ARBA00023136"/>
    </source>
</evidence>
<comment type="subcellular location">
    <subcellularLocation>
        <location evidence="1">Cell outer membrane</location>
    </subcellularLocation>
</comment>
<dbReference type="SUPFAM" id="SSF56935">
    <property type="entry name" value="Porins"/>
    <property type="match status" value="1"/>
</dbReference>
<dbReference type="RefSeq" id="WP_200391161.1">
    <property type="nucleotide sequence ID" value="NZ_JAENIO010000012.1"/>
</dbReference>
<evidence type="ECO:0000313" key="5">
    <source>
        <dbReference type="EMBL" id="MBK1833726.1"/>
    </source>
</evidence>
<organism evidence="5 6">
    <name type="scientific">Roseibacillus ishigakijimensis</name>
    <dbReference type="NCBI Taxonomy" id="454146"/>
    <lineage>
        <taxon>Bacteria</taxon>
        <taxon>Pseudomonadati</taxon>
        <taxon>Verrucomicrobiota</taxon>
        <taxon>Verrucomicrobiia</taxon>
        <taxon>Verrucomicrobiales</taxon>
        <taxon>Verrucomicrobiaceae</taxon>
        <taxon>Roseibacillus</taxon>
    </lineage>
</organism>
<dbReference type="AlphaFoldDB" id="A0A934RQH2"/>
<keyword evidence="6" id="KW-1185">Reference proteome</keyword>
<dbReference type="Proteomes" id="UP000604083">
    <property type="component" value="Unassembled WGS sequence"/>
</dbReference>
<keyword evidence="3" id="KW-0998">Cell outer membrane</keyword>
<evidence type="ECO:0000256" key="4">
    <source>
        <dbReference type="SAM" id="SignalP"/>
    </source>
</evidence>